<name>A0ABS4YNS6_9MICO</name>
<reference evidence="2 3" key="1">
    <citation type="submission" date="2021-03" db="EMBL/GenBank/DDBJ databases">
        <title>Sequencing the genomes of 1000 actinobacteria strains.</title>
        <authorList>
            <person name="Klenk H.-P."/>
        </authorList>
    </citation>
    <scope>NUCLEOTIDE SEQUENCE [LARGE SCALE GENOMIC DNA]</scope>
    <source>
        <strain evidence="2 3">DSM 14564</strain>
    </source>
</reference>
<dbReference type="InterPro" id="IPR000182">
    <property type="entry name" value="GNAT_dom"/>
</dbReference>
<dbReference type="Pfam" id="PF13302">
    <property type="entry name" value="Acetyltransf_3"/>
    <property type="match status" value="1"/>
</dbReference>
<proteinExistence type="predicted"/>
<protein>
    <submittedName>
        <fullName evidence="2">Acetyltransferase</fullName>
    </submittedName>
</protein>
<dbReference type="Gene3D" id="3.40.630.30">
    <property type="match status" value="1"/>
</dbReference>
<gene>
    <name evidence="2" type="ORF">JOF44_003350</name>
</gene>
<dbReference type="PANTHER" id="PTHR39173">
    <property type="entry name" value="ACETYLTRANSFERASE"/>
    <property type="match status" value="1"/>
</dbReference>
<dbReference type="Proteomes" id="UP000698222">
    <property type="component" value="Unassembled WGS sequence"/>
</dbReference>
<dbReference type="EMBL" id="JAGIOC010000001">
    <property type="protein sequence ID" value="MBP2410447.1"/>
    <property type="molecule type" value="Genomic_DNA"/>
</dbReference>
<evidence type="ECO:0000259" key="1">
    <source>
        <dbReference type="PROSITE" id="PS51186"/>
    </source>
</evidence>
<evidence type="ECO:0000313" key="3">
    <source>
        <dbReference type="Proteomes" id="UP000698222"/>
    </source>
</evidence>
<sequence>MQPSIRLVPPSVSRHGAFVDCLADFAGTALDGASIADPAAPPVHDADFVDFVTGRLAEEDPATELEEPWVHCTSRWIVSNDGSDELLGFFAIRHRLNRFLHDQGGHIGYSVRPSARRRGIATAALALGLQEARGLGIAPVLITCDESNTGSRRAIEKSGGRLENTVEGKLRFWVGDEERPTRP</sequence>
<keyword evidence="3" id="KW-1185">Reference proteome</keyword>
<feature type="domain" description="N-acetyltransferase" evidence="1">
    <location>
        <begin position="34"/>
        <end position="183"/>
    </location>
</feature>
<dbReference type="PANTHER" id="PTHR39173:SF1">
    <property type="entry name" value="ACETYLTRANSFERASE"/>
    <property type="match status" value="1"/>
</dbReference>
<evidence type="ECO:0000313" key="2">
    <source>
        <dbReference type="EMBL" id="MBP2410447.1"/>
    </source>
</evidence>
<comment type="caution">
    <text evidence="2">The sequence shown here is derived from an EMBL/GenBank/DDBJ whole genome shotgun (WGS) entry which is preliminary data.</text>
</comment>
<dbReference type="InterPro" id="IPR016181">
    <property type="entry name" value="Acyl_CoA_acyltransferase"/>
</dbReference>
<dbReference type="SUPFAM" id="SSF55729">
    <property type="entry name" value="Acyl-CoA N-acyltransferases (Nat)"/>
    <property type="match status" value="1"/>
</dbReference>
<dbReference type="RefSeq" id="WP_209894095.1">
    <property type="nucleotide sequence ID" value="NZ_BAAAJV010000008.1"/>
</dbReference>
<dbReference type="CDD" id="cd04301">
    <property type="entry name" value="NAT_SF"/>
    <property type="match status" value="1"/>
</dbReference>
<accession>A0ABS4YNS6</accession>
<dbReference type="PROSITE" id="PS51186">
    <property type="entry name" value="GNAT"/>
    <property type="match status" value="1"/>
</dbReference>
<organism evidence="2 3">
    <name type="scientific">Brachybacterium fresconis</name>
    <dbReference type="NCBI Taxonomy" id="173363"/>
    <lineage>
        <taxon>Bacteria</taxon>
        <taxon>Bacillati</taxon>
        <taxon>Actinomycetota</taxon>
        <taxon>Actinomycetes</taxon>
        <taxon>Micrococcales</taxon>
        <taxon>Dermabacteraceae</taxon>
        <taxon>Brachybacterium</taxon>
    </lineage>
</organism>